<dbReference type="InterPro" id="IPR050571">
    <property type="entry name" value="Class-IV_PLP-Dep_Aminotrnsfr"/>
</dbReference>
<dbReference type="GeneID" id="99984796"/>
<keyword evidence="9" id="KW-0808">Transferase</keyword>
<dbReference type="EMBL" id="FOIR01000001">
    <property type="protein sequence ID" value="SEV82941.1"/>
    <property type="molecule type" value="Genomic_DNA"/>
</dbReference>
<dbReference type="InterPro" id="IPR001544">
    <property type="entry name" value="Aminotrans_IV"/>
</dbReference>
<dbReference type="GO" id="GO:0004084">
    <property type="term" value="F:branched-chain-amino-acid transaminase activity"/>
    <property type="evidence" value="ECO:0007669"/>
    <property type="project" value="UniProtKB-EC"/>
</dbReference>
<evidence type="ECO:0000256" key="8">
    <source>
        <dbReference type="ARBA" id="ARBA00049229"/>
    </source>
</evidence>
<dbReference type="STRING" id="1267423.SAMN05216290_0031"/>
<comment type="pathway">
    <text evidence="3">Amino-acid biosynthesis; L-leucine biosynthesis; L-leucine from 3-methyl-2-oxobutanoate: step 4/4.</text>
</comment>
<comment type="pathway">
    <text evidence="1">Amino-acid biosynthesis; L-isoleucine biosynthesis; L-isoleucine from 2-oxobutanoate: step 4/4.</text>
</comment>
<dbReference type="SUPFAM" id="SSF56752">
    <property type="entry name" value="D-aminoacid aminotransferase-like PLP-dependent enzymes"/>
    <property type="match status" value="1"/>
</dbReference>
<dbReference type="AlphaFoldDB" id="A0A1I0M6E8"/>
<dbReference type="OrthoDB" id="9805628at2"/>
<sequence>MEAIHYFNGQYLKKSEISISPNDVGFTRGYAVFEFFKVKGKTPIFWEDHLDRLEKSAAAIGLPIPLSRDELKTAILKLVEINGFDYSSIKVMLSGGVSADGFSPGAPTLLIQNNPFQDFGKELYEQGASLMLHEYQRDFPLVKSTYYVRAVALQQQWKAAGHLDVLYHKEGMVSEVSRSSVFIILNGQLITNKENVLQGVTQRNVIRAVKNDFEVVVREFSLVELLNAEEVFITSTTKKVVPIVKVGDTVIGNGKPGMKTLKILSLFEAYIEEFVSVEA</sequence>
<protein>
    <recommendedName>
        <fullName evidence="5">branched-chain-amino-acid transaminase</fullName>
        <ecNumber evidence="5">2.6.1.42</ecNumber>
    </recommendedName>
</protein>
<dbReference type="InterPro" id="IPR036038">
    <property type="entry name" value="Aminotransferase-like"/>
</dbReference>
<keyword evidence="10" id="KW-1185">Reference proteome</keyword>
<comment type="catalytic activity">
    <reaction evidence="8">
        <text>L-leucine + 2-oxoglutarate = 4-methyl-2-oxopentanoate + L-glutamate</text>
        <dbReference type="Rhea" id="RHEA:18321"/>
        <dbReference type="ChEBI" id="CHEBI:16810"/>
        <dbReference type="ChEBI" id="CHEBI:17865"/>
        <dbReference type="ChEBI" id="CHEBI:29985"/>
        <dbReference type="ChEBI" id="CHEBI:57427"/>
        <dbReference type="EC" id="2.6.1.42"/>
    </reaction>
</comment>
<dbReference type="GO" id="GO:0046394">
    <property type="term" value="P:carboxylic acid biosynthetic process"/>
    <property type="evidence" value="ECO:0007669"/>
    <property type="project" value="UniProtKB-ARBA"/>
</dbReference>
<dbReference type="Proteomes" id="UP000199437">
    <property type="component" value="Unassembled WGS sequence"/>
</dbReference>
<organism evidence="9 10">
    <name type="scientific">Roseivirga pacifica</name>
    <dbReference type="NCBI Taxonomy" id="1267423"/>
    <lineage>
        <taxon>Bacteria</taxon>
        <taxon>Pseudomonadati</taxon>
        <taxon>Bacteroidota</taxon>
        <taxon>Cytophagia</taxon>
        <taxon>Cytophagales</taxon>
        <taxon>Roseivirgaceae</taxon>
        <taxon>Roseivirga</taxon>
    </lineage>
</organism>
<accession>A0A1I0M6E8</accession>
<comment type="catalytic activity">
    <reaction evidence="6">
        <text>L-valine + 2-oxoglutarate = 3-methyl-2-oxobutanoate + L-glutamate</text>
        <dbReference type="Rhea" id="RHEA:24813"/>
        <dbReference type="ChEBI" id="CHEBI:11851"/>
        <dbReference type="ChEBI" id="CHEBI:16810"/>
        <dbReference type="ChEBI" id="CHEBI:29985"/>
        <dbReference type="ChEBI" id="CHEBI:57762"/>
        <dbReference type="EC" id="2.6.1.42"/>
    </reaction>
</comment>
<evidence type="ECO:0000313" key="10">
    <source>
        <dbReference type="Proteomes" id="UP000199437"/>
    </source>
</evidence>
<name>A0A1I0M6E8_9BACT</name>
<dbReference type="EC" id="2.6.1.42" evidence="5"/>
<evidence type="ECO:0000256" key="5">
    <source>
        <dbReference type="ARBA" id="ARBA00013053"/>
    </source>
</evidence>
<comment type="similarity">
    <text evidence="4">Belongs to the class-IV pyridoxal-phosphate-dependent aminotransferase family.</text>
</comment>
<reference evidence="10" key="1">
    <citation type="submission" date="2016-10" db="EMBL/GenBank/DDBJ databases">
        <authorList>
            <person name="Varghese N."/>
            <person name="Submissions S."/>
        </authorList>
    </citation>
    <scope>NUCLEOTIDE SEQUENCE [LARGE SCALE GENOMIC DNA]</scope>
    <source>
        <strain evidence="10">CGMCC 1.12402</strain>
    </source>
</reference>
<dbReference type="Pfam" id="PF01063">
    <property type="entry name" value="Aminotran_4"/>
    <property type="match status" value="1"/>
</dbReference>
<dbReference type="InterPro" id="IPR043131">
    <property type="entry name" value="BCAT-like_N"/>
</dbReference>
<dbReference type="Gene3D" id="3.20.10.10">
    <property type="entry name" value="D-amino Acid Aminotransferase, subunit A, domain 2"/>
    <property type="match status" value="1"/>
</dbReference>
<comment type="catalytic activity">
    <reaction evidence="7">
        <text>L-isoleucine + 2-oxoglutarate = (S)-3-methyl-2-oxopentanoate + L-glutamate</text>
        <dbReference type="Rhea" id="RHEA:24801"/>
        <dbReference type="ChEBI" id="CHEBI:16810"/>
        <dbReference type="ChEBI" id="CHEBI:29985"/>
        <dbReference type="ChEBI" id="CHEBI:35146"/>
        <dbReference type="ChEBI" id="CHEBI:58045"/>
        <dbReference type="EC" id="2.6.1.42"/>
    </reaction>
</comment>
<dbReference type="Gene3D" id="3.30.470.10">
    <property type="match status" value="1"/>
</dbReference>
<evidence type="ECO:0000256" key="4">
    <source>
        <dbReference type="ARBA" id="ARBA00009320"/>
    </source>
</evidence>
<evidence type="ECO:0000256" key="3">
    <source>
        <dbReference type="ARBA" id="ARBA00005072"/>
    </source>
</evidence>
<evidence type="ECO:0000256" key="6">
    <source>
        <dbReference type="ARBA" id="ARBA00048212"/>
    </source>
</evidence>
<evidence type="ECO:0000256" key="1">
    <source>
        <dbReference type="ARBA" id="ARBA00004824"/>
    </source>
</evidence>
<proteinExistence type="inferred from homology"/>
<keyword evidence="9" id="KW-0032">Aminotransferase</keyword>
<evidence type="ECO:0000313" key="9">
    <source>
        <dbReference type="EMBL" id="SEV82941.1"/>
    </source>
</evidence>
<dbReference type="InterPro" id="IPR043132">
    <property type="entry name" value="BCAT-like_C"/>
</dbReference>
<dbReference type="PANTHER" id="PTHR42743">
    <property type="entry name" value="AMINO-ACID AMINOTRANSFERASE"/>
    <property type="match status" value="1"/>
</dbReference>
<dbReference type="PANTHER" id="PTHR42743:SF11">
    <property type="entry name" value="AMINODEOXYCHORISMATE LYASE"/>
    <property type="match status" value="1"/>
</dbReference>
<comment type="pathway">
    <text evidence="2">Amino-acid biosynthesis; L-valine biosynthesis; L-valine from pyruvate: step 4/4.</text>
</comment>
<dbReference type="RefSeq" id="WP_090256345.1">
    <property type="nucleotide sequence ID" value="NZ_FOIR01000001.1"/>
</dbReference>
<evidence type="ECO:0000256" key="2">
    <source>
        <dbReference type="ARBA" id="ARBA00004931"/>
    </source>
</evidence>
<evidence type="ECO:0000256" key="7">
    <source>
        <dbReference type="ARBA" id="ARBA00048798"/>
    </source>
</evidence>
<gene>
    <name evidence="9" type="ORF">SAMN05216290_0031</name>
</gene>